<keyword evidence="1" id="KW-1133">Transmembrane helix</keyword>
<sequence length="178" mass="19788">MSGPRLSSPALDRMRTLALLEWLNALVIFPVAAWVWHMPVTGANLTGFALLALILVEGGAYWWLKYRHLRMGRQLPAGLTVFRYLRTANVALLAAGAAVIGAGFAIGGPWTHVWPGAGLWAFALLEHINYFHIQLSHDTRADITRLLRTRRLHRSHLARDLERLSTTRAPDAASLPGR</sequence>
<feature type="transmembrane region" description="Helical" evidence="1">
    <location>
        <begin position="42"/>
        <end position="64"/>
    </location>
</feature>
<evidence type="ECO:0000313" key="3">
    <source>
        <dbReference type="Proteomes" id="UP001501585"/>
    </source>
</evidence>
<keyword evidence="1" id="KW-0812">Transmembrane</keyword>
<dbReference type="RefSeq" id="WP_344101745.1">
    <property type="nucleotide sequence ID" value="NZ_BAAAPC010000019.1"/>
</dbReference>
<dbReference type="EMBL" id="BAAAPC010000019">
    <property type="protein sequence ID" value="GAA2008941.1"/>
    <property type="molecule type" value="Genomic_DNA"/>
</dbReference>
<evidence type="ECO:0000313" key="2">
    <source>
        <dbReference type="EMBL" id="GAA2008941.1"/>
    </source>
</evidence>
<protein>
    <submittedName>
        <fullName evidence="2">Uncharacterized protein</fullName>
    </submittedName>
</protein>
<keyword evidence="3" id="KW-1185">Reference proteome</keyword>
<keyword evidence="1" id="KW-0472">Membrane</keyword>
<evidence type="ECO:0000256" key="1">
    <source>
        <dbReference type="SAM" id="Phobius"/>
    </source>
</evidence>
<feature type="transmembrane region" description="Helical" evidence="1">
    <location>
        <begin position="16"/>
        <end position="36"/>
    </location>
</feature>
<dbReference type="Proteomes" id="UP001501585">
    <property type="component" value="Unassembled WGS sequence"/>
</dbReference>
<feature type="transmembrane region" description="Helical" evidence="1">
    <location>
        <begin position="112"/>
        <end position="131"/>
    </location>
</feature>
<comment type="caution">
    <text evidence="2">The sequence shown here is derived from an EMBL/GenBank/DDBJ whole genome shotgun (WGS) entry which is preliminary data.</text>
</comment>
<reference evidence="3" key="1">
    <citation type="journal article" date="2019" name="Int. J. Syst. Evol. Microbiol.">
        <title>The Global Catalogue of Microorganisms (GCM) 10K type strain sequencing project: providing services to taxonomists for standard genome sequencing and annotation.</title>
        <authorList>
            <consortium name="The Broad Institute Genomics Platform"/>
            <consortium name="The Broad Institute Genome Sequencing Center for Infectious Disease"/>
            <person name="Wu L."/>
            <person name="Ma J."/>
        </authorList>
    </citation>
    <scope>NUCLEOTIDE SEQUENCE [LARGE SCALE GENOMIC DNA]</scope>
    <source>
        <strain evidence="3">JCM 15313</strain>
    </source>
</reference>
<gene>
    <name evidence="2" type="ORF">GCM10009799_40910</name>
</gene>
<organism evidence="2 3">
    <name type="scientific">Nocardiopsis rhodophaea</name>
    <dbReference type="NCBI Taxonomy" id="280238"/>
    <lineage>
        <taxon>Bacteria</taxon>
        <taxon>Bacillati</taxon>
        <taxon>Actinomycetota</taxon>
        <taxon>Actinomycetes</taxon>
        <taxon>Streptosporangiales</taxon>
        <taxon>Nocardiopsidaceae</taxon>
        <taxon>Nocardiopsis</taxon>
    </lineage>
</organism>
<name>A0ABP5EXQ7_9ACTN</name>
<feature type="transmembrane region" description="Helical" evidence="1">
    <location>
        <begin position="84"/>
        <end position="106"/>
    </location>
</feature>
<accession>A0ABP5EXQ7</accession>
<proteinExistence type="predicted"/>